<dbReference type="Proteomes" id="UP000198596">
    <property type="component" value="Unassembled WGS sequence"/>
</dbReference>
<gene>
    <name evidence="1" type="ORF">SAMN04488131_12123</name>
</gene>
<dbReference type="AlphaFoldDB" id="A0A1I2IL50"/>
<sequence length="315" mass="37006">MENIDYHRLMSDVMVNNNLENFDVEITVNKITWGNSKIDIINGYDNIAYTTLKLKSDFYTIMVFKKKFKYFQNIKVGFTFKAVIKLWKNNTYSFVSLIEDHPKLVLAKKEHSNGNFSKSKVYYEEYFRSCIFSINNAFPLGIYTDSKMYIGTLISHFKLKISETNPYYEKFEQTLEKCYDLITDNSYVLKEDVKLISSITYFSYLGFGKYKDLKIMNILKTDPEYLFSLIINTDHLCLSEICFLLNDFEEVPNYVIALEINCIKLLLEKEYYESCNEIDDSPKNSEDYGGFGSWDELSFGQAFEGDIDAWNSHYQ</sequence>
<evidence type="ECO:0000313" key="2">
    <source>
        <dbReference type="Proteomes" id="UP000198596"/>
    </source>
</evidence>
<accession>A0A1I2IL50</accession>
<proteinExistence type="predicted"/>
<evidence type="ECO:0000313" key="1">
    <source>
        <dbReference type="EMBL" id="SFF42410.1"/>
    </source>
</evidence>
<dbReference type="OrthoDB" id="894380at2"/>
<protein>
    <submittedName>
        <fullName evidence="1">Uncharacterized protein</fullName>
    </submittedName>
</protein>
<keyword evidence="2" id="KW-1185">Reference proteome</keyword>
<dbReference type="RefSeq" id="WP_091208694.1">
    <property type="nucleotide sequence ID" value="NZ_FONQ01000021.1"/>
</dbReference>
<dbReference type="EMBL" id="FONQ01000021">
    <property type="protein sequence ID" value="SFF42410.1"/>
    <property type="molecule type" value="Genomic_DNA"/>
</dbReference>
<name>A0A1I2IL50_9FLAO</name>
<reference evidence="2" key="1">
    <citation type="submission" date="2016-10" db="EMBL/GenBank/DDBJ databases">
        <authorList>
            <person name="Varghese N."/>
            <person name="Submissions S."/>
        </authorList>
    </citation>
    <scope>NUCLEOTIDE SEQUENCE [LARGE SCALE GENOMIC DNA]</scope>
    <source>
        <strain evidence="2">CGMCC 1.9227</strain>
    </source>
</reference>
<organism evidence="1 2">
    <name type="scientific">Flavobacterium xueshanense</name>
    <dbReference type="NCBI Taxonomy" id="935223"/>
    <lineage>
        <taxon>Bacteria</taxon>
        <taxon>Pseudomonadati</taxon>
        <taxon>Bacteroidota</taxon>
        <taxon>Flavobacteriia</taxon>
        <taxon>Flavobacteriales</taxon>
        <taxon>Flavobacteriaceae</taxon>
        <taxon>Flavobacterium</taxon>
    </lineage>
</organism>